<keyword evidence="11" id="KW-0472">Membrane</keyword>
<evidence type="ECO:0000256" key="14">
    <source>
        <dbReference type="SAM" id="SignalP"/>
    </source>
</evidence>
<dbReference type="GO" id="GO:0046872">
    <property type="term" value="F:metal ion binding"/>
    <property type="evidence" value="ECO:0007669"/>
    <property type="project" value="UniProtKB-KW"/>
</dbReference>
<evidence type="ECO:0000256" key="13">
    <source>
        <dbReference type="RuleBase" id="RU000461"/>
    </source>
</evidence>
<name>A0ABD3UIE3_9LAMI</name>
<comment type="caution">
    <text evidence="15">The sequence shown here is derived from an EMBL/GenBank/DDBJ whole genome shotgun (WGS) entry which is preliminary data.</text>
</comment>
<keyword evidence="9 12" id="KW-0408">Iron</keyword>
<proteinExistence type="inferred from homology"/>
<dbReference type="PANTHER" id="PTHR47955:SF22">
    <property type="entry name" value="CYTOCHROME P450 83B1-LIKE"/>
    <property type="match status" value="1"/>
</dbReference>
<evidence type="ECO:0000256" key="11">
    <source>
        <dbReference type="ARBA" id="ARBA00023136"/>
    </source>
</evidence>
<sequence length="502" mass="57471">MFLPILLLALMIIILLKQKTNPKNPPGPLGLPFIGNLHQFNKSKPHIYLYNLSKTYGPLTYLKHGSTPVIVINSKKLAKQILKTNDLSFCTRPPVLGQQKLAYEGIDIAFSPYNDHWKNMRKICVLHLFSSKQVFKFRPIREDEVSRMVNKISKLCSMSKPINLSDLSMSLASNLICRVAFGKRYDDCEYEKLRFDKLVMEAQALMVSFYFSDHFPAFGWVDKLSGLLGRLEKNCKELDVFYKELIDEHLNPSRQKMEREDIIDLMIQLKEDQDASKLDLTWDHIKALLMDLLVAGTDTVAAAVVWSMTTLITRPEIMRKAQAEIREVIGKNGIVDEEDVKKMKYLKGVVLEVLRMYPPAPLLFRKQITQEECLIEGYKIRSRTTIVINGWAIGRDPETWKNPDEFKPERFMISSTTNDDSILRFDIRACQFEMIPFGGGRRGCPGMEMGLISIELALANLLYAFDWALPQTMTVEDIDTNSLPGLTMHKKNALVLMATSYI</sequence>
<dbReference type="PANTHER" id="PTHR47955">
    <property type="entry name" value="CYTOCHROME P450 FAMILY 71 PROTEIN"/>
    <property type="match status" value="1"/>
</dbReference>
<dbReference type="SUPFAM" id="SSF48264">
    <property type="entry name" value="Cytochrome P450"/>
    <property type="match status" value="1"/>
</dbReference>
<comment type="similarity">
    <text evidence="3 13">Belongs to the cytochrome P450 family.</text>
</comment>
<evidence type="ECO:0000256" key="2">
    <source>
        <dbReference type="ARBA" id="ARBA00004167"/>
    </source>
</evidence>
<dbReference type="InterPro" id="IPR017972">
    <property type="entry name" value="Cyt_P450_CS"/>
</dbReference>
<comment type="subcellular location">
    <subcellularLocation>
        <location evidence="2">Membrane</location>
        <topology evidence="2">Single-pass membrane protein</topology>
    </subcellularLocation>
</comment>
<keyword evidence="10 13" id="KW-0503">Monooxygenase</keyword>
<dbReference type="Proteomes" id="UP001634393">
    <property type="component" value="Unassembled WGS sequence"/>
</dbReference>
<dbReference type="InterPro" id="IPR036396">
    <property type="entry name" value="Cyt_P450_sf"/>
</dbReference>
<dbReference type="FunFam" id="1.10.630.10:FF:000011">
    <property type="entry name" value="Cytochrome P450 83B1"/>
    <property type="match status" value="1"/>
</dbReference>
<evidence type="ECO:0000256" key="3">
    <source>
        <dbReference type="ARBA" id="ARBA00010617"/>
    </source>
</evidence>
<evidence type="ECO:0000256" key="5">
    <source>
        <dbReference type="ARBA" id="ARBA00022692"/>
    </source>
</evidence>
<dbReference type="GO" id="GO:0016020">
    <property type="term" value="C:membrane"/>
    <property type="evidence" value="ECO:0007669"/>
    <property type="project" value="UniProtKB-SubCell"/>
</dbReference>
<dbReference type="PRINTS" id="PR00463">
    <property type="entry name" value="EP450I"/>
</dbReference>
<dbReference type="CDD" id="cd11072">
    <property type="entry name" value="CYP71-like"/>
    <property type="match status" value="1"/>
</dbReference>
<accession>A0ABD3UIE3</accession>
<evidence type="ECO:0000256" key="9">
    <source>
        <dbReference type="ARBA" id="ARBA00023004"/>
    </source>
</evidence>
<dbReference type="InterPro" id="IPR002401">
    <property type="entry name" value="Cyt_P450_E_grp-I"/>
</dbReference>
<evidence type="ECO:0000256" key="7">
    <source>
        <dbReference type="ARBA" id="ARBA00022989"/>
    </source>
</evidence>
<evidence type="ECO:0000256" key="6">
    <source>
        <dbReference type="ARBA" id="ARBA00022723"/>
    </source>
</evidence>
<evidence type="ECO:0000256" key="1">
    <source>
        <dbReference type="ARBA" id="ARBA00001971"/>
    </source>
</evidence>
<evidence type="ECO:0000256" key="4">
    <source>
        <dbReference type="ARBA" id="ARBA00022617"/>
    </source>
</evidence>
<dbReference type="PRINTS" id="PR00385">
    <property type="entry name" value="P450"/>
</dbReference>
<evidence type="ECO:0000256" key="12">
    <source>
        <dbReference type="PIRSR" id="PIRSR602401-1"/>
    </source>
</evidence>
<keyword evidence="5" id="KW-0812">Transmembrane</keyword>
<feature type="binding site" description="axial binding residue" evidence="12">
    <location>
        <position position="444"/>
    </location>
    <ligand>
        <name>heme</name>
        <dbReference type="ChEBI" id="CHEBI:30413"/>
    </ligand>
    <ligandPart>
        <name>Fe</name>
        <dbReference type="ChEBI" id="CHEBI:18248"/>
    </ligandPart>
</feature>
<keyword evidence="6 12" id="KW-0479">Metal-binding</keyword>
<feature type="signal peptide" evidence="14">
    <location>
        <begin position="1"/>
        <end position="22"/>
    </location>
</feature>
<gene>
    <name evidence="15" type="ORF">ACJIZ3_011037</name>
</gene>
<keyword evidence="8 13" id="KW-0560">Oxidoreductase</keyword>
<keyword evidence="4 12" id="KW-0349">Heme</keyword>
<evidence type="ECO:0008006" key="17">
    <source>
        <dbReference type="Google" id="ProtNLM"/>
    </source>
</evidence>
<dbReference type="PROSITE" id="PS00086">
    <property type="entry name" value="CYTOCHROME_P450"/>
    <property type="match status" value="1"/>
</dbReference>
<dbReference type="Gene3D" id="1.10.630.10">
    <property type="entry name" value="Cytochrome P450"/>
    <property type="match status" value="1"/>
</dbReference>
<dbReference type="EMBL" id="JBJXBP010000001">
    <property type="protein sequence ID" value="KAL3849155.1"/>
    <property type="molecule type" value="Genomic_DNA"/>
</dbReference>
<evidence type="ECO:0000313" key="15">
    <source>
        <dbReference type="EMBL" id="KAL3849155.1"/>
    </source>
</evidence>
<dbReference type="GO" id="GO:0004497">
    <property type="term" value="F:monooxygenase activity"/>
    <property type="evidence" value="ECO:0007669"/>
    <property type="project" value="UniProtKB-KW"/>
</dbReference>
<evidence type="ECO:0000313" key="16">
    <source>
        <dbReference type="Proteomes" id="UP001634393"/>
    </source>
</evidence>
<dbReference type="Pfam" id="PF00067">
    <property type="entry name" value="p450"/>
    <property type="match status" value="1"/>
</dbReference>
<comment type="cofactor">
    <cofactor evidence="1 12">
        <name>heme</name>
        <dbReference type="ChEBI" id="CHEBI:30413"/>
    </cofactor>
</comment>
<protein>
    <recommendedName>
        <fullName evidence="17">Cytochrome P450</fullName>
    </recommendedName>
</protein>
<keyword evidence="14" id="KW-0732">Signal</keyword>
<reference evidence="15 16" key="1">
    <citation type="submission" date="2024-12" db="EMBL/GenBank/DDBJ databases">
        <title>The unique morphological basis and parallel evolutionary history of personate flowers in Penstemon.</title>
        <authorList>
            <person name="Depatie T.H."/>
            <person name="Wessinger C.A."/>
        </authorList>
    </citation>
    <scope>NUCLEOTIDE SEQUENCE [LARGE SCALE GENOMIC DNA]</scope>
    <source>
        <strain evidence="15">WTNN_2</strain>
        <tissue evidence="15">Leaf</tissue>
    </source>
</reference>
<dbReference type="AlphaFoldDB" id="A0ABD3UIE3"/>
<evidence type="ECO:0000256" key="8">
    <source>
        <dbReference type="ARBA" id="ARBA00023002"/>
    </source>
</evidence>
<organism evidence="15 16">
    <name type="scientific">Penstemon smallii</name>
    <dbReference type="NCBI Taxonomy" id="265156"/>
    <lineage>
        <taxon>Eukaryota</taxon>
        <taxon>Viridiplantae</taxon>
        <taxon>Streptophyta</taxon>
        <taxon>Embryophyta</taxon>
        <taxon>Tracheophyta</taxon>
        <taxon>Spermatophyta</taxon>
        <taxon>Magnoliopsida</taxon>
        <taxon>eudicotyledons</taxon>
        <taxon>Gunneridae</taxon>
        <taxon>Pentapetalae</taxon>
        <taxon>asterids</taxon>
        <taxon>lamiids</taxon>
        <taxon>Lamiales</taxon>
        <taxon>Plantaginaceae</taxon>
        <taxon>Cheloneae</taxon>
        <taxon>Penstemon</taxon>
    </lineage>
</organism>
<keyword evidence="7" id="KW-1133">Transmembrane helix</keyword>
<keyword evidence="16" id="KW-1185">Reference proteome</keyword>
<evidence type="ECO:0000256" key="10">
    <source>
        <dbReference type="ARBA" id="ARBA00023033"/>
    </source>
</evidence>
<dbReference type="InterPro" id="IPR001128">
    <property type="entry name" value="Cyt_P450"/>
</dbReference>
<feature type="chain" id="PRO_5044819657" description="Cytochrome P450" evidence="14">
    <location>
        <begin position="23"/>
        <end position="502"/>
    </location>
</feature>